<name>A0A8U0A0M3_9EURY</name>
<dbReference type="KEGG" id="haad:MW046_11740"/>
<sequence length="52" mass="6042">MDRTIQDPTPIQHRGEYEFEIVEGGANEMFIFVELEDVMTTLVPIENDDDLQ</sequence>
<organism evidence="1 2">
    <name type="scientific">Halocatena salina</name>
    <dbReference type="NCBI Taxonomy" id="2934340"/>
    <lineage>
        <taxon>Archaea</taxon>
        <taxon>Methanobacteriati</taxon>
        <taxon>Methanobacteriota</taxon>
        <taxon>Stenosarchaea group</taxon>
        <taxon>Halobacteria</taxon>
        <taxon>Halobacteriales</taxon>
        <taxon>Natronomonadaceae</taxon>
        <taxon>Halocatena</taxon>
    </lineage>
</organism>
<evidence type="ECO:0000313" key="1">
    <source>
        <dbReference type="EMBL" id="UPM42622.1"/>
    </source>
</evidence>
<gene>
    <name evidence="1" type="ORF">MW046_11740</name>
</gene>
<evidence type="ECO:0000313" key="2">
    <source>
        <dbReference type="Proteomes" id="UP000831768"/>
    </source>
</evidence>
<protein>
    <submittedName>
        <fullName evidence="1">Uncharacterized protein</fullName>
    </submittedName>
</protein>
<dbReference type="EMBL" id="CP096019">
    <property type="protein sequence ID" value="UPM42622.1"/>
    <property type="molecule type" value="Genomic_DNA"/>
</dbReference>
<reference evidence="1" key="1">
    <citation type="submission" date="2022-04" db="EMBL/GenBank/DDBJ databases">
        <title>Halocatena sp. nov., isolated from a salt lake.</title>
        <authorList>
            <person name="Cui H.-L."/>
        </authorList>
    </citation>
    <scope>NUCLEOTIDE SEQUENCE</scope>
    <source>
        <strain evidence="1">AD-1</strain>
    </source>
</reference>
<dbReference type="RefSeq" id="WP_247993293.1">
    <property type="nucleotide sequence ID" value="NZ_CP096019.1"/>
</dbReference>
<dbReference type="Proteomes" id="UP000831768">
    <property type="component" value="Chromosome"/>
</dbReference>
<dbReference type="AlphaFoldDB" id="A0A8U0A0M3"/>
<dbReference type="GeneID" id="71928729"/>
<accession>A0A8U0A0M3</accession>
<proteinExistence type="predicted"/>
<keyword evidence="2" id="KW-1185">Reference proteome</keyword>